<dbReference type="PANTHER" id="PTHR42978:SF6">
    <property type="entry name" value="QUORUM-QUENCHING LACTONASE YTNP-RELATED"/>
    <property type="match status" value="1"/>
</dbReference>
<dbReference type="Pfam" id="PF00753">
    <property type="entry name" value="Lactamase_B"/>
    <property type="match status" value="1"/>
</dbReference>
<dbReference type="KEGG" id="bgv:CAL12_10285"/>
<evidence type="ECO:0000259" key="6">
    <source>
        <dbReference type="SMART" id="SM00849"/>
    </source>
</evidence>
<dbReference type="GO" id="GO:0016787">
    <property type="term" value="F:hydrolase activity"/>
    <property type="evidence" value="ECO:0007669"/>
    <property type="project" value="UniProtKB-KW"/>
</dbReference>
<dbReference type="SUPFAM" id="SSF56281">
    <property type="entry name" value="Metallo-hydrolase/oxidoreductase"/>
    <property type="match status" value="1"/>
</dbReference>
<evidence type="ECO:0000256" key="3">
    <source>
        <dbReference type="ARBA" id="ARBA00022801"/>
    </source>
</evidence>
<evidence type="ECO:0000313" key="8">
    <source>
        <dbReference type="Proteomes" id="UP000194151"/>
    </source>
</evidence>
<accession>A0A1W6YJF8</accession>
<organism evidence="7 8">
    <name type="scientific">Bordetella genomosp. 8</name>
    <dbReference type="NCBI Taxonomy" id="1416806"/>
    <lineage>
        <taxon>Bacteria</taxon>
        <taxon>Pseudomonadati</taxon>
        <taxon>Pseudomonadota</taxon>
        <taxon>Betaproteobacteria</taxon>
        <taxon>Burkholderiales</taxon>
        <taxon>Alcaligenaceae</taxon>
        <taxon>Bordetella</taxon>
    </lineage>
</organism>
<evidence type="ECO:0000256" key="1">
    <source>
        <dbReference type="ARBA" id="ARBA00007749"/>
    </source>
</evidence>
<dbReference type="InterPro" id="IPR001279">
    <property type="entry name" value="Metallo-B-lactamas"/>
</dbReference>
<dbReference type="GO" id="GO:0046872">
    <property type="term" value="F:metal ion binding"/>
    <property type="evidence" value="ECO:0007669"/>
    <property type="project" value="UniProtKB-KW"/>
</dbReference>
<gene>
    <name evidence="7" type="ORF">CAL12_10285</name>
</gene>
<keyword evidence="4" id="KW-0862">Zinc</keyword>
<feature type="signal peptide" evidence="5">
    <location>
        <begin position="1"/>
        <end position="34"/>
    </location>
</feature>
<dbReference type="OrthoDB" id="5443440at2"/>
<evidence type="ECO:0000313" key="7">
    <source>
        <dbReference type="EMBL" id="ARP81190.1"/>
    </source>
</evidence>
<sequence length="347" mass="37066">MKFTAASTRRASAASAVKLAVLAAAISLSGIQAAAWAQGVAPDAGKASPTVPPQVRTQAPGFYRMMLGQFEVTGVSDGTIAIPLDKLLQTPPEQTRADLARAHRSEPVETSINTFLIHTGTHLVLVDTGAGDFFGNRGGGQLLRNIKAAGYDAADIDMVLLTHIHGDHSGGLTVKGRMLFPNADVFVDKHDTDYWLNPANAAKAPEKDRHVFEQAHQSLDPYAQAGRLKPFASGAQILPGIRAVAQPGHTPGHTRYLVESDGHRLELWGDIVHAEEVQFGRPDVTIQFDVAAADAARARKQAFDEAARDGYMVGGAHIPFPGLGHVQRAGQGYRWLPVAYSLDGLKP</sequence>
<keyword evidence="3 7" id="KW-0378">Hydrolase</keyword>
<dbReference type="CDD" id="cd07720">
    <property type="entry name" value="OPHC2-like_MBL-fold"/>
    <property type="match status" value="1"/>
</dbReference>
<dbReference type="SMART" id="SM00849">
    <property type="entry name" value="Lactamase_B"/>
    <property type="match status" value="1"/>
</dbReference>
<dbReference type="Gene3D" id="3.60.15.10">
    <property type="entry name" value="Ribonuclease Z/Hydroxyacylglutathione hydrolase-like"/>
    <property type="match status" value="1"/>
</dbReference>
<dbReference type="STRING" id="1416806.CAL12_10285"/>
<protein>
    <submittedName>
        <fullName evidence="7">MBL fold metallo-hydrolase</fullName>
    </submittedName>
</protein>
<feature type="chain" id="PRO_5010878613" evidence="5">
    <location>
        <begin position="35"/>
        <end position="347"/>
    </location>
</feature>
<evidence type="ECO:0000256" key="5">
    <source>
        <dbReference type="SAM" id="SignalP"/>
    </source>
</evidence>
<dbReference type="PANTHER" id="PTHR42978">
    <property type="entry name" value="QUORUM-QUENCHING LACTONASE YTNP-RELATED-RELATED"/>
    <property type="match status" value="1"/>
</dbReference>
<comment type="similarity">
    <text evidence="1">Belongs to the metallo-beta-lactamase superfamily.</text>
</comment>
<evidence type="ECO:0000256" key="4">
    <source>
        <dbReference type="ARBA" id="ARBA00022833"/>
    </source>
</evidence>
<evidence type="ECO:0000256" key="2">
    <source>
        <dbReference type="ARBA" id="ARBA00022723"/>
    </source>
</evidence>
<dbReference type="Proteomes" id="UP000194151">
    <property type="component" value="Chromosome"/>
</dbReference>
<dbReference type="RefSeq" id="WP_086064388.1">
    <property type="nucleotide sequence ID" value="NZ_CP021108.1"/>
</dbReference>
<keyword evidence="5" id="KW-0732">Signal</keyword>
<feature type="domain" description="Metallo-beta-lactamase" evidence="6">
    <location>
        <begin position="111"/>
        <end position="317"/>
    </location>
</feature>
<dbReference type="InterPro" id="IPR036866">
    <property type="entry name" value="RibonucZ/Hydroxyglut_hydro"/>
</dbReference>
<keyword evidence="2" id="KW-0479">Metal-binding</keyword>
<dbReference type="AlphaFoldDB" id="A0A1W6YJF8"/>
<dbReference type="InterPro" id="IPR051013">
    <property type="entry name" value="MBL_superfamily_lactonases"/>
</dbReference>
<name>A0A1W6YJF8_9BORD</name>
<dbReference type="EMBL" id="CP021108">
    <property type="protein sequence ID" value="ARP81190.1"/>
    <property type="molecule type" value="Genomic_DNA"/>
</dbReference>
<keyword evidence="8" id="KW-1185">Reference proteome</keyword>
<reference evidence="7 8" key="1">
    <citation type="submission" date="2017-05" db="EMBL/GenBank/DDBJ databases">
        <title>Complete and WGS of Bordetella genogroups.</title>
        <authorList>
            <person name="Spilker T."/>
            <person name="LiPuma J."/>
        </authorList>
    </citation>
    <scope>NUCLEOTIDE SEQUENCE [LARGE SCALE GENOMIC DNA]</scope>
    <source>
        <strain evidence="7 8">AU19157</strain>
    </source>
</reference>
<proteinExistence type="inferred from homology"/>